<name>A0A498JSP7_MALDO</name>
<dbReference type="Proteomes" id="UP000290289">
    <property type="component" value="Chromosome 5"/>
</dbReference>
<gene>
    <name evidence="1" type="ORF">DVH24_010785</name>
</gene>
<proteinExistence type="predicted"/>
<comment type="caution">
    <text evidence="1">The sequence shown here is derived from an EMBL/GenBank/DDBJ whole genome shotgun (WGS) entry which is preliminary data.</text>
</comment>
<evidence type="ECO:0000313" key="1">
    <source>
        <dbReference type="EMBL" id="RXH98460.1"/>
    </source>
</evidence>
<dbReference type="EMBL" id="RDQH01000331">
    <property type="protein sequence ID" value="RXH98460.1"/>
    <property type="molecule type" value="Genomic_DNA"/>
</dbReference>
<sequence>MPPISPFFSILLSPFLDLLTPGKFHGGNLKFWCKFMDLFDFCVVRVSPISFPFFFSPLISLFAYPLSLPQRQHHHHNQLQQLQQHHLRQLWWSCCPIQPTTMQRPPSSMLERAPDLRSVERKGKFAAE</sequence>
<organism evidence="1 2">
    <name type="scientific">Malus domestica</name>
    <name type="common">Apple</name>
    <name type="synonym">Pyrus malus</name>
    <dbReference type="NCBI Taxonomy" id="3750"/>
    <lineage>
        <taxon>Eukaryota</taxon>
        <taxon>Viridiplantae</taxon>
        <taxon>Streptophyta</taxon>
        <taxon>Embryophyta</taxon>
        <taxon>Tracheophyta</taxon>
        <taxon>Spermatophyta</taxon>
        <taxon>Magnoliopsida</taxon>
        <taxon>eudicotyledons</taxon>
        <taxon>Gunneridae</taxon>
        <taxon>Pentapetalae</taxon>
        <taxon>rosids</taxon>
        <taxon>fabids</taxon>
        <taxon>Rosales</taxon>
        <taxon>Rosaceae</taxon>
        <taxon>Amygdaloideae</taxon>
        <taxon>Maleae</taxon>
        <taxon>Malus</taxon>
    </lineage>
</organism>
<evidence type="ECO:0000313" key="2">
    <source>
        <dbReference type="Proteomes" id="UP000290289"/>
    </source>
</evidence>
<protein>
    <submittedName>
        <fullName evidence="1">Uncharacterized protein</fullName>
    </submittedName>
</protein>
<accession>A0A498JSP7</accession>
<dbReference type="AlphaFoldDB" id="A0A498JSP7"/>
<keyword evidence="2" id="KW-1185">Reference proteome</keyword>
<reference evidence="1 2" key="1">
    <citation type="submission" date="2018-10" db="EMBL/GenBank/DDBJ databases">
        <title>A high-quality apple genome assembly.</title>
        <authorList>
            <person name="Hu J."/>
        </authorList>
    </citation>
    <scope>NUCLEOTIDE SEQUENCE [LARGE SCALE GENOMIC DNA]</scope>
    <source>
        <strain evidence="2">cv. HFTH1</strain>
        <tissue evidence="1">Young leaf</tissue>
    </source>
</reference>